<dbReference type="InterPro" id="IPR027417">
    <property type="entry name" value="P-loop_NTPase"/>
</dbReference>
<dbReference type="InterPro" id="IPR014001">
    <property type="entry name" value="Helicase_ATP-bd"/>
</dbReference>
<feature type="domain" description="DEAD-box RNA helicase Q" evidence="14">
    <location>
        <begin position="1"/>
        <end position="29"/>
    </location>
</feature>
<evidence type="ECO:0000256" key="7">
    <source>
        <dbReference type="ARBA" id="ARBA00038437"/>
    </source>
</evidence>
<feature type="compositionally biased region" description="Basic and acidic residues" evidence="11">
    <location>
        <begin position="550"/>
        <end position="571"/>
    </location>
</feature>
<organism evidence="15 16">
    <name type="scientific">Eiseniibacteriota bacterium</name>
    <dbReference type="NCBI Taxonomy" id="2212470"/>
    <lineage>
        <taxon>Bacteria</taxon>
        <taxon>Candidatus Eiseniibacteriota</taxon>
    </lineage>
</organism>
<feature type="compositionally biased region" description="Basic and acidic residues" evidence="11">
    <location>
        <begin position="390"/>
        <end position="407"/>
    </location>
</feature>
<dbReference type="PROSITE" id="PS51195">
    <property type="entry name" value="Q_MOTIF"/>
    <property type="match status" value="1"/>
</dbReference>
<feature type="domain" description="Helicase C-terminal" evidence="13">
    <location>
        <begin position="219"/>
        <end position="379"/>
    </location>
</feature>
<comment type="catalytic activity">
    <reaction evidence="8">
        <text>ATP + H2O = ADP + phosphate + H(+)</text>
        <dbReference type="Rhea" id="RHEA:13065"/>
        <dbReference type="ChEBI" id="CHEBI:15377"/>
        <dbReference type="ChEBI" id="CHEBI:15378"/>
        <dbReference type="ChEBI" id="CHEBI:30616"/>
        <dbReference type="ChEBI" id="CHEBI:43474"/>
        <dbReference type="ChEBI" id="CHEBI:456216"/>
        <dbReference type="EC" id="3.6.4.13"/>
    </reaction>
</comment>
<dbReference type="InterPro" id="IPR011545">
    <property type="entry name" value="DEAD/DEAH_box_helicase_dom"/>
</dbReference>
<evidence type="ECO:0000256" key="2">
    <source>
        <dbReference type="ARBA" id="ARBA00022490"/>
    </source>
</evidence>
<evidence type="ECO:0000256" key="10">
    <source>
        <dbReference type="RuleBase" id="RU000492"/>
    </source>
</evidence>
<dbReference type="SMART" id="SM00490">
    <property type="entry name" value="HELICc"/>
    <property type="match status" value="1"/>
</dbReference>
<reference evidence="15" key="2">
    <citation type="journal article" date="2021" name="Microbiome">
        <title>Successional dynamics and alternative stable states in a saline activated sludge microbial community over 9 years.</title>
        <authorList>
            <person name="Wang Y."/>
            <person name="Ye J."/>
            <person name="Ju F."/>
            <person name="Liu L."/>
            <person name="Boyd J.A."/>
            <person name="Deng Y."/>
            <person name="Parks D.H."/>
            <person name="Jiang X."/>
            <person name="Yin X."/>
            <person name="Woodcroft B.J."/>
            <person name="Tyson G.W."/>
            <person name="Hugenholtz P."/>
            <person name="Polz M.F."/>
            <person name="Zhang T."/>
        </authorList>
    </citation>
    <scope>NUCLEOTIDE SEQUENCE</scope>
    <source>
        <strain evidence="15">HKST-UBA01</strain>
    </source>
</reference>
<dbReference type="GO" id="GO:0005524">
    <property type="term" value="F:ATP binding"/>
    <property type="evidence" value="ECO:0007669"/>
    <property type="project" value="UniProtKB-KW"/>
</dbReference>
<dbReference type="GO" id="GO:0016787">
    <property type="term" value="F:hydrolase activity"/>
    <property type="evidence" value="ECO:0007669"/>
    <property type="project" value="UniProtKB-KW"/>
</dbReference>
<dbReference type="InterPro" id="IPR014014">
    <property type="entry name" value="RNA_helicase_DEAD_Q_motif"/>
</dbReference>
<proteinExistence type="inferred from homology"/>
<dbReference type="Proteomes" id="UP000697710">
    <property type="component" value="Unassembled WGS sequence"/>
</dbReference>
<dbReference type="Pfam" id="PF00271">
    <property type="entry name" value="Helicase_C"/>
    <property type="match status" value="1"/>
</dbReference>
<evidence type="ECO:0000256" key="8">
    <source>
        <dbReference type="ARBA" id="ARBA00047984"/>
    </source>
</evidence>
<feature type="compositionally biased region" description="Basic and acidic residues" evidence="11">
    <location>
        <begin position="441"/>
        <end position="539"/>
    </location>
</feature>
<evidence type="ECO:0000259" key="14">
    <source>
        <dbReference type="PROSITE" id="PS51195"/>
    </source>
</evidence>
<keyword evidence="2" id="KW-0963">Cytoplasm</keyword>
<dbReference type="PANTHER" id="PTHR47959:SF13">
    <property type="entry name" value="ATP-DEPENDENT RNA HELICASE RHLE"/>
    <property type="match status" value="1"/>
</dbReference>
<dbReference type="CDD" id="cd00268">
    <property type="entry name" value="DEADc"/>
    <property type="match status" value="1"/>
</dbReference>
<dbReference type="SMART" id="SM00487">
    <property type="entry name" value="DEXDc"/>
    <property type="match status" value="1"/>
</dbReference>
<keyword evidence="5 10" id="KW-0347">Helicase</keyword>
<reference evidence="15" key="1">
    <citation type="submission" date="2020-04" db="EMBL/GenBank/DDBJ databases">
        <authorList>
            <person name="Zhang T."/>
        </authorList>
    </citation>
    <scope>NUCLEOTIDE SEQUENCE</scope>
    <source>
        <strain evidence="15">HKST-UBA01</strain>
    </source>
</reference>
<dbReference type="Pfam" id="PF00270">
    <property type="entry name" value="DEAD"/>
    <property type="match status" value="1"/>
</dbReference>
<dbReference type="PROSITE" id="PS00039">
    <property type="entry name" value="DEAD_ATP_HELICASE"/>
    <property type="match status" value="1"/>
</dbReference>
<dbReference type="PROSITE" id="PS51192">
    <property type="entry name" value="HELICASE_ATP_BIND_1"/>
    <property type="match status" value="1"/>
</dbReference>
<comment type="similarity">
    <text evidence="7 10">Belongs to the DEAD box helicase family.</text>
</comment>
<dbReference type="AlphaFoldDB" id="A0A956LY29"/>
<evidence type="ECO:0000256" key="4">
    <source>
        <dbReference type="ARBA" id="ARBA00022801"/>
    </source>
</evidence>
<keyword evidence="4 10" id="KW-0378">Hydrolase</keyword>
<evidence type="ECO:0000256" key="3">
    <source>
        <dbReference type="ARBA" id="ARBA00022741"/>
    </source>
</evidence>
<evidence type="ECO:0000256" key="11">
    <source>
        <dbReference type="SAM" id="MobiDB-lite"/>
    </source>
</evidence>
<dbReference type="GO" id="GO:0003724">
    <property type="term" value="F:RNA helicase activity"/>
    <property type="evidence" value="ECO:0007669"/>
    <property type="project" value="UniProtKB-EC"/>
</dbReference>
<dbReference type="EMBL" id="JAGQHR010000184">
    <property type="protein sequence ID" value="MCA9727531.1"/>
    <property type="molecule type" value="Genomic_DNA"/>
</dbReference>
<accession>A0A956LY29</accession>
<dbReference type="PANTHER" id="PTHR47959">
    <property type="entry name" value="ATP-DEPENDENT RNA HELICASE RHLE-RELATED"/>
    <property type="match status" value="1"/>
</dbReference>
<gene>
    <name evidence="15" type="ORF">KC729_07595</name>
</gene>
<feature type="compositionally biased region" description="Basic and acidic residues" evidence="11">
    <location>
        <begin position="607"/>
        <end position="617"/>
    </location>
</feature>
<dbReference type="InterPro" id="IPR001650">
    <property type="entry name" value="Helicase_C-like"/>
</dbReference>
<dbReference type="Gene3D" id="3.40.50.300">
    <property type="entry name" value="P-loop containing nucleotide triphosphate hydrolases"/>
    <property type="match status" value="2"/>
</dbReference>
<dbReference type="InterPro" id="IPR050079">
    <property type="entry name" value="DEAD_box_RNA_helicase"/>
</dbReference>
<evidence type="ECO:0000259" key="12">
    <source>
        <dbReference type="PROSITE" id="PS51192"/>
    </source>
</evidence>
<evidence type="ECO:0000256" key="9">
    <source>
        <dbReference type="PROSITE-ProRule" id="PRU00552"/>
    </source>
</evidence>
<dbReference type="FunFam" id="3.40.50.300:FF:000108">
    <property type="entry name" value="ATP-dependent RNA helicase RhlE"/>
    <property type="match status" value="1"/>
</dbReference>
<dbReference type="CDD" id="cd18787">
    <property type="entry name" value="SF2_C_DEAD"/>
    <property type="match status" value="1"/>
</dbReference>
<evidence type="ECO:0000256" key="1">
    <source>
        <dbReference type="ARBA" id="ARBA00012552"/>
    </source>
</evidence>
<sequence>MSFQNLNLSPALCRTLERCGYDRPTPVQAKAIPVILDGADLVASAQTGTGKTAAFALPILQMLGSDRAERTRAGRPRVLVLTPTRELAMQVQESFRKYGQASSPRSLAIFGGASMVPQTQGLRRGVEIVVATPGRLLDHLGQNNLTLSGVEILVLDEADRMLDMGFLPDLERILSALPERRQSLLFSATFPPPIRELAAKLLRNPVEVKVAPPNSVAPRVSHALYRVEREGKRDRLVGLLGTEGAGQALVFCRTRHGSDRLCRQLSREGFAAAAIHGDKSQNARVRALRAFKSGQVSVLVATDVAARGLDIPQLPLVVNYDLPSVAEDYIHRIGRTGRAGETGRAVSLVSSAERDQLQAIEQLLGRAIEEGETGSGSRVPAAVPVVPPRRTVEDNIRDGAARASDRPRARHASSDRAQGVGRSERGRNPRPRHTAGAENPNRNETKRNDSRRDDSRRSDVRRTDVRRSDARRDDSRRNDARRTDSRGSDARRTDVGRNGDVRRNDARRDDSRRSDVRRSDPRRDDSRRNARGGRDERKRVQPAAAMNGSDRPRNRRGSERREPVREERRYDGGPGSRRPFWWPFAFNKKKDGPQVEPRSQRRRRPSKVRETDYIELP</sequence>
<evidence type="ECO:0000256" key="6">
    <source>
        <dbReference type="ARBA" id="ARBA00022840"/>
    </source>
</evidence>
<evidence type="ECO:0000259" key="13">
    <source>
        <dbReference type="PROSITE" id="PS51194"/>
    </source>
</evidence>
<dbReference type="GO" id="GO:0003676">
    <property type="term" value="F:nucleic acid binding"/>
    <property type="evidence" value="ECO:0007669"/>
    <property type="project" value="InterPro"/>
</dbReference>
<name>A0A956LY29_UNCEI</name>
<dbReference type="GO" id="GO:0005829">
    <property type="term" value="C:cytosol"/>
    <property type="evidence" value="ECO:0007669"/>
    <property type="project" value="TreeGrafter"/>
</dbReference>
<dbReference type="SUPFAM" id="SSF52540">
    <property type="entry name" value="P-loop containing nucleoside triphosphate hydrolases"/>
    <property type="match status" value="1"/>
</dbReference>
<evidence type="ECO:0000313" key="16">
    <source>
        <dbReference type="Proteomes" id="UP000697710"/>
    </source>
</evidence>
<evidence type="ECO:0000256" key="5">
    <source>
        <dbReference type="ARBA" id="ARBA00022806"/>
    </source>
</evidence>
<feature type="region of interest" description="Disordered" evidence="11">
    <location>
        <begin position="371"/>
        <end position="617"/>
    </location>
</feature>
<keyword evidence="6 10" id="KW-0067">ATP-binding</keyword>
<protein>
    <recommendedName>
        <fullName evidence="1">RNA helicase</fullName>
        <ecNumber evidence="1">3.6.4.13</ecNumber>
    </recommendedName>
</protein>
<dbReference type="PROSITE" id="PS51194">
    <property type="entry name" value="HELICASE_CTER"/>
    <property type="match status" value="1"/>
</dbReference>
<feature type="domain" description="Helicase ATP-binding" evidence="12">
    <location>
        <begin position="32"/>
        <end position="208"/>
    </location>
</feature>
<comment type="caution">
    <text evidence="15">The sequence shown here is derived from an EMBL/GenBank/DDBJ whole genome shotgun (WGS) entry which is preliminary data.</text>
</comment>
<feature type="short sequence motif" description="Q motif" evidence="9">
    <location>
        <begin position="1"/>
        <end position="29"/>
    </location>
</feature>
<evidence type="ECO:0000313" key="15">
    <source>
        <dbReference type="EMBL" id="MCA9727531.1"/>
    </source>
</evidence>
<dbReference type="InterPro" id="IPR044742">
    <property type="entry name" value="DEAD/DEAH_RhlB"/>
</dbReference>
<dbReference type="EC" id="3.6.4.13" evidence="1"/>
<dbReference type="InterPro" id="IPR000629">
    <property type="entry name" value="RNA-helicase_DEAD-box_CS"/>
</dbReference>
<keyword evidence="3 10" id="KW-0547">Nucleotide-binding</keyword>